<protein>
    <submittedName>
        <fullName evidence="1">Uncharacterized protein</fullName>
    </submittedName>
</protein>
<gene>
    <name evidence="1" type="ORF">N47_I07030</name>
</gene>
<dbReference type="AlphaFoldDB" id="E1Y9N9"/>
<name>E1Y9N9_9BACT</name>
<proteinExistence type="predicted"/>
<organism evidence="1">
    <name type="scientific">uncultured Desulfobacterium sp</name>
    <dbReference type="NCBI Taxonomy" id="201089"/>
    <lineage>
        <taxon>Bacteria</taxon>
        <taxon>Pseudomonadati</taxon>
        <taxon>Thermodesulfobacteriota</taxon>
        <taxon>Desulfobacteria</taxon>
        <taxon>Desulfobacterales</taxon>
        <taxon>Desulfobacteriaceae</taxon>
        <taxon>Desulfobacterium</taxon>
        <taxon>environmental samples</taxon>
    </lineage>
</organism>
<sequence length="46" mass="5394">MHETTEGFLLDHTYTYYDAICINKIYSVLKHDQNLQQVSPILPINL</sequence>
<evidence type="ECO:0000313" key="1">
    <source>
        <dbReference type="EMBL" id="CBX27283.1"/>
    </source>
</evidence>
<accession>E1Y9N9</accession>
<dbReference type="EMBL" id="FR695865">
    <property type="protein sequence ID" value="CBX27283.1"/>
    <property type="molecule type" value="Genomic_DNA"/>
</dbReference>
<reference evidence="1" key="1">
    <citation type="journal article" date="2011" name="Environ. Microbiol.">
        <title>Genomic insights into the metabolic potential of the polycyclic aromatic hydrocarbon degrading sulfate-reducing Deltaproteobacterium N47.</title>
        <authorList>
            <person name="Bergmann F."/>
            <person name="Selesi D."/>
            <person name="Weinmaier T."/>
            <person name="Tischler P."/>
            <person name="Rattei T."/>
            <person name="Meckenstock R.U."/>
        </authorList>
    </citation>
    <scope>NUCLEOTIDE SEQUENCE</scope>
</reference>